<dbReference type="InterPro" id="IPR005467">
    <property type="entry name" value="His_kinase_dom"/>
</dbReference>
<evidence type="ECO:0000256" key="8">
    <source>
        <dbReference type="SAM" id="Phobius"/>
    </source>
</evidence>
<keyword evidence="8" id="KW-0472">Membrane</keyword>
<evidence type="ECO:0000256" key="7">
    <source>
        <dbReference type="ARBA" id="ARBA00023012"/>
    </source>
</evidence>
<evidence type="ECO:0000256" key="4">
    <source>
        <dbReference type="ARBA" id="ARBA00022741"/>
    </source>
</evidence>
<dbReference type="PROSITE" id="PS50109">
    <property type="entry name" value="HIS_KIN"/>
    <property type="match status" value="1"/>
</dbReference>
<dbReference type="EC" id="2.7.13.3" evidence="2"/>
<feature type="transmembrane region" description="Helical" evidence="8">
    <location>
        <begin position="233"/>
        <end position="254"/>
    </location>
</feature>
<dbReference type="InterPro" id="IPR014265">
    <property type="entry name" value="XrtA/PrsK"/>
</dbReference>
<dbReference type="GO" id="GO:0000160">
    <property type="term" value="P:phosphorelay signal transduction system"/>
    <property type="evidence" value="ECO:0007669"/>
    <property type="project" value="UniProtKB-KW"/>
</dbReference>
<keyword evidence="6" id="KW-0067">ATP-binding</keyword>
<dbReference type="HOGENOM" id="CLU_024784_0_0_6"/>
<dbReference type="Proteomes" id="UP000000639">
    <property type="component" value="Chromosome"/>
</dbReference>
<keyword evidence="8" id="KW-1133">Transmembrane helix</keyword>
<evidence type="ECO:0000313" key="10">
    <source>
        <dbReference type="EMBL" id="ABM02289.1"/>
    </source>
</evidence>
<dbReference type="PANTHER" id="PTHR43065">
    <property type="entry name" value="SENSOR HISTIDINE KINASE"/>
    <property type="match status" value="1"/>
</dbReference>
<keyword evidence="3 10" id="KW-0808">Transferase</keyword>
<reference evidence="10 11" key="1">
    <citation type="submission" date="2007-01" db="EMBL/GenBank/DDBJ databases">
        <title>Complete sequence of Psychromonas ingrahamii 37.</title>
        <authorList>
            <consortium name="US DOE Joint Genome Institute"/>
            <person name="Copeland A."/>
            <person name="Lucas S."/>
            <person name="Lapidus A."/>
            <person name="Barry K."/>
            <person name="Detter J.C."/>
            <person name="Glavina del Rio T."/>
            <person name="Hammon N."/>
            <person name="Israni S."/>
            <person name="Dalin E."/>
            <person name="Tice H."/>
            <person name="Pitluck S."/>
            <person name="Thompson L.S."/>
            <person name="Brettin T."/>
            <person name="Bruce D."/>
            <person name="Han C."/>
            <person name="Tapia R."/>
            <person name="Schmutz J."/>
            <person name="Larimer F."/>
            <person name="Land M."/>
            <person name="Hauser L."/>
            <person name="Kyrpides N."/>
            <person name="Ivanova N."/>
            <person name="Staley J."/>
            <person name="Richardson P."/>
        </authorList>
    </citation>
    <scope>NUCLEOTIDE SEQUENCE [LARGE SCALE GENOMIC DNA]</scope>
    <source>
        <strain evidence="10 11">37</strain>
    </source>
</reference>
<evidence type="ECO:0000256" key="3">
    <source>
        <dbReference type="ARBA" id="ARBA00022679"/>
    </source>
</evidence>
<dbReference type="GO" id="GO:0004673">
    <property type="term" value="F:protein histidine kinase activity"/>
    <property type="evidence" value="ECO:0007669"/>
    <property type="project" value="UniProtKB-EC"/>
</dbReference>
<keyword evidence="11" id="KW-1185">Reference proteome</keyword>
<proteinExistence type="predicted"/>
<feature type="domain" description="Histidine kinase" evidence="9">
    <location>
        <begin position="479"/>
        <end position="682"/>
    </location>
</feature>
<evidence type="ECO:0000256" key="2">
    <source>
        <dbReference type="ARBA" id="ARBA00012438"/>
    </source>
</evidence>
<dbReference type="InterPro" id="IPR036890">
    <property type="entry name" value="HATPase_C_sf"/>
</dbReference>
<dbReference type="AlphaFoldDB" id="A1SS24"/>
<feature type="transmembrane region" description="Helical" evidence="8">
    <location>
        <begin position="95"/>
        <end position="116"/>
    </location>
</feature>
<dbReference type="PRINTS" id="PR00344">
    <property type="entry name" value="BCTRLSENSOR"/>
</dbReference>
<protein>
    <recommendedName>
        <fullName evidence="2">histidine kinase</fullName>
        <ecNumber evidence="2">2.7.13.3</ecNumber>
    </recommendedName>
</protein>
<feature type="transmembrane region" description="Helical" evidence="8">
    <location>
        <begin position="128"/>
        <end position="148"/>
    </location>
</feature>
<sequence>MSGYPTLTIFDYFTASVEIALALTALVKIKNLKIKLSFFLFAMLTAIWHITFADNPFDRFPSSYQFQLIETLRYIGWSLILINLLMYSQKKRLPVNWLASIYITIVVILALLIQSLNNPLTSFMQMTLWLYIKIILCLAGIVIAEQLLRHDNSSRVSKLVALVAITQLAYDMLVFLNLLLFINENNNLWYARGIINSATSLILALAIIIYPFQQQQDSQFQLSRSIIIFNTSFILAGIFLVFMALLGLAVNIFNVEWAEVSRILLYVMSIFAIAALSCLEKFRSHTTVWISKNFFINKYDYQKQWIELDSQLSQKRDDNNGYEIALATMTSLFNCSGGGIWLKGQQFYSPVALKNFELPSSRAIEANNSHFIQLMTKDEWVFQTPKNTGDHDKKNNKYLPKWFINTNDAWTIIPLNTHQGLIGFAVLCKKSANTTLTWEDLDILKLTGRQIGSYINSHQASEKLIQNQQFDLFNKITAFAIHDIKNLIAQQGLMLNNAEKFRHQPEFIDDVILTIGNSVEKMNQLLVKLQGDSQSKIESINIIKLLENAIEMNSSSLPTPILSVVKGNNALVMADKDKLQMALYHLIKNAQDATDDSGTIAIKLTTENDDLWLEVTDTGCGMDESFIKEQLFKPFSSTKKNQGMGIGAYQIRELIHSLQGEIFVESTVKKGTQFSIYLPLNGTKKEMNYA</sequence>
<dbReference type="PANTHER" id="PTHR43065:SF46">
    <property type="entry name" value="C4-DICARBOXYLATE TRANSPORT SENSOR PROTEIN DCTB"/>
    <property type="match status" value="1"/>
</dbReference>
<evidence type="ECO:0000313" key="11">
    <source>
        <dbReference type="Proteomes" id="UP000000639"/>
    </source>
</evidence>
<accession>A1SS24</accession>
<dbReference type="GO" id="GO:0005524">
    <property type="term" value="F:ATP binding"/>
    <property type="evidence" value="ECO:0007669"/>
    <property type="project" value="UniProtKB-KW"/>
</dbReference>
<evidence type="ECO:0000256" key="6">
    <source>
        <dbReference type="ARBA" id="ARBA00022840"/>
    </source>
</evidence>
<feature type="transmembrane region" description="Helical" evidence="8">
    <location>
        <begin position="160"/>
        <end position="182"/>
    </location>
</feature>
<evidence type="ECO:0000259" key="9">
    <source>
        <dbReference type="PROSITE" id="PS50109"/>
    </source>
</evidence>
<evidence type="ECO:0000256" key="5">
    <source>
        <dbReference type="ARBA" id="ARBA00022777"/>
    </source>
</evidence>
<feature type="transmembrane region" description="Helical" evidence="8">
    <location>
        <begin position="194"/>
        <end position="212"/>
    </location>
</feature>
<keyword evidence="4" id="KW-0547">Nucleotide-binding</keyword>
<feature type="transmembrane region" description="Helical" evidence="8">
    <location>
        <begin position="6"/>
        <end position="27"/>
    </location>
</feature>
<dbReference type="SUPFAM" id="SSF55781">
    <property type="entry name" value="GAF domain-like"/>
    <property type="match status" value="1"/>
</dbReference>
<comment type="catalytic activity">
    <reaction evidence="1">
        <text>ATP + protein L-histidine = ADP + protein N-phospho-L-histidine.</text>
        <dbReference type="EC" id="2.7.13.3"/>
    </reaction>
</comment>
<dbReference type="InterPro" id="IPR004358">
    <property type="entry name" value="Sig_transdc_His_kin-like_C"/>
</dbReference>
<dbReference type="NCBIfam" id="TIGR02916">
    <property type="entry name" value="PEP_his_kin"/>
    <property type="match status" value="1"/>
</dbReference>
<evidence type="ECO:0000256" key="1">
    <source>
        <dbReference type="ARBA" id="ARBA00000085"/>
    </source>
</evidence>
<dbReference type="Gene3D" id="3.30.565.10">
    <property type="entry name" value="Histidine kinase-like ATPase, C-terminal domain"/>
    <property type="match status" value="1"/>
</dbReference>
<dbReference type="eggNOG" id="COG4191">
    <property type="taxonomic scope" value="Bacteria"/>
</dbReference>
<dbReference type="InterPro" id="IPR003594">
    <property type="entry name" value="HATPase_dom"/>
</dbReference>
<dbReference type="SMART" id="SM00387">
    <property type="entry name" value="HATPase_c"/>
    <property type="match status" value="1"/>
</dbReference>
<keyword evidence="7" id="KW-0902">Two-component regulatory system</keyword>
<dbReference type="STRING" id="357804.Ping_0429"/>
<dbReference type="SUPFAM" id="SSF55874">
    <property type="entry name" value="ATPase domain of HSP90 chaperone/DNA topoisomerase II/histidine kinase"/>
    <property type="match status" value="1"/>
</dbReference>
<dbReference type="Pfam" id="PF02518">
    <property type="entry name" value="HATPase_c"/>
    <property type="match status" value="1"/>
</dbReference>
<dbReference type="EMBL" id="CP000510">
    <property type="protein sequence ID" value="ABM02289.1"/>
    <property type="molecule type" value="Genomic_DNA"/>
</dbReference>
<keyword evidence="5 10" id="KW-0418">Kinase</keyword>
<keyword evidence="8" id="KW-0812">Transmembrane</keyword>
<gene>
    <name evidence="10" type="ordered locus">Ping_0429</name>
</gene>
<feature type="transmembrane region" description="Helical" evidence="8">
    <location>
        <begin position="71"/>
        <end position="88"/>
    </location>
</feature>
<feature type="transmembrane region" description="Helical" evidence="8">
    <location>
        <begin position="260"/>
        <end position="279"/>
    </location>
</feature>
<name>A1SS24_PSYIN</name>
<dbReference type="KEGG" id="pin:Ping_0429"/>
<feature type="transmembrane region" description="Helical" evidence="8">
    <location>
        <begin position="34"/>
        <end position="51"/>
    </location>
</feature>
<organism evidence="10 11">
    <name type="scientific">Psychromonas ingrahamii (strain DSM 17664 / CCUG 51855 / 37)</name>
    <dbReference type="NCBI Taxonomy" id="357804"/>
    <lineage>
        <taxon>Bacteria</taxon>
        <taxon>Pseudomonadati</taxon>
        <taxon>Pseudomonadota</taxon>
        <taxon>Gammaproteobacteria</taxon>
        <taxon>Alteromonadales</taxon>
        <taxon>Psychromonadaceae</taxon>
        <taxon>Psychromonas</taxon>
    </lineage>
</organism>